<reference evidence="4 5" key="1">
    <citation type="submission" date="2019-08" db="EMBL/GenBank/DDBJ databases">
        <title>Complete genome sequence of Kushneria sp. YCWA18, a halophilic phosphate-solubilizing bacterium isolated from Daqiao saltern in China.</title>
        <authorList>
            <person name="Du G.-X."/>
            <person name="Qu L.-Y."/>
        </authorList>
    </citation>
    <scope>NUCLEOTIDE SEQUENCE [LARGE SCALE GENOMIC DNA]</scope>
    <source>
        <strain evidence="4 5">YCWA18</strain>
    </source>
</reference>
<keyword evidence="5" id="KW-1185">Reference proteome</keyword>
<dbReference type="KEGG" id="kuy:FY550_13560"/>
<evidence type="ECO:0000313" key="5">
    <source>
        <dbReference type="Proteomes" id="UP000322553"/>
    </source>
</evidence>
<dbReference type="AlphaFoldDB" id="A0A1S1NVQ5"/>
<dbReference type="GO" id="GO:0005829">
    <property type="term" value="C:cytosol"/>
    <property type="evidence" value="ECO:0007669"/>
    <property type="project" value="TreeGrafter"/>
</dbReference>
<dbReference type="InterPro" id="IPR031100">
    <property type="entry name" value="LOG_fam"/>
</dbReference>
<dbReference type="EC" id="3.2.2.n1" evidence="3"/>
<comment type="similarity">
    <text evidence="2 3">Belongs to the LOG family.</text>
</comment>
<dbReference type="RefSeq" id="WP_070978242.1">
    <property type="nucleotide sequence ID" value="NZ_CP043420.1"/>
</dbReference>
<keyword evidence="3" id="KW-0378">Hydrolase</keyword>
<dbReference type="EMBL" id="CP043420">
    <property type="protein sequence ID" value="QEL12063.1"/>
    <property type="molecule type" value="Genomic_DNA"/>
</dbReference>
<dbReference type="GO" id="GO:0009691">
    <property type="term" value="P:cytokinin biosynthetic process"/>
    <property type="evidence" value="ECO:0007669"/>
    <property type="project" value="UniProtKB-UniRule"/>
</dbReference>
<dbReference type="SUPFAM" id="SSF102405">
    <property type="entry name" value="MCP/YpsA-like"/>
    <property type="match status" value="1"/>
</dbReference>
<dbReference type="PANTHER" id="PTHR31223">
    <property type="entry name" value="LOG FAMILY PROTEIN YJL055W"/>
    <property type="match status" value="1"/>
</dbReference>
<sequence>MTAICIYMGSRDGHHGCWRELAEAVGREIGRRGWRLIYGGGSTGLMGRCADAVLAAGGRVTGIIPGQLVEREVAHRGLSELIEVPDMHTRKAQMAERADAFVVLPGGIGTLEEFFETWTWQYLGLHDKRLGLLQAHDFFTPLLQFLDTTVDAGFLNHQTRQRLIVEHDPVTLLDRLITTETGMTSR</sequence>
<gene>
    <name evidence="4" type="ORF">FY550_13560</name>
</gene>
<accession>A0A1S1NVQ5</accession>
<dbReference type="Proteomes" id="UP000322553">
    <property type="component" value="Chromosome"/>
</dbReference>
<comment type="catalytic activity">
    <reaction evidence="1">
        <text>AMP + H2O = D-ribose 5-phosphate + adenine</text>
        <dbReference type="Rhea" id="RHEA:20129"/>
        <dbReference type="ChEBI" id="CHEBI:15377"/>
        <dbReference type="ChEBI" id="CHEBI:16708"/>
        <dbReference type="ChEBI" id="CHEBI:78346"/>
        <dbReference type="ChEBI" id="CHEBI:456215"/>
        <dbReference type="EC" id="3.2.2.4"/>
    </reaction>
</comment>
<evidence type="ECO:0000256" key="1">
    <source>
        <dbReference type="ARBA" id="ARBA00000274"/>
    </source>
</evidence>
<dbReference type="PANTHER" id="PTHR31223:SF70">
    <property type="entry name" value="LOG FAMILY PROTEIN YJL055W"/>
    <property type="match status" value="1"/>
</dbReference>
<dbReference type="InterPro" id="IPR005269">
    <property type="entry name" value="LOG"/>
</dbReference>
<keyword evidence="3" id="KW-0203">Cytokinin biosynthesis</keyword>
<evidence type="ECO:0000256" key="2">
    <source>
        <dbReference type="ARBA" id="ARBA00006763"/>
    </source>
</evidence>
<evidence type="ECO:0000256" key="3">
    <source>
        <dbReference type="RuleBase" id="RU363015"/>
    </source>
</evidence>
<protein>
    <recommendedName>
        <fullName evidence="3">Cytokinin riboside 5'-monophosphate phosphoribohydrolase</fullName>
        <ecNumber evidence="3">3.2.2.n1</ecNumber>
    </recommendedName>
</protein>
<dbReference type="GO" id="GO:0008714">
    <property type="term" value="F:AMP nucleosidase activity"/>
    <property type="evidence" value="ECO:0007669"/>
    <property type="project" value="UniProtKB-EC"/>
</dbReference>
<evidence type="ECO:0000313" key="4">
    <source>
        <dbReference type="EMBL" id="QEL12063.1"/>
    </source>
</evidence>
<dbReference type="NCBIfam" id="TIGR00730">
    <property type="entry name" value="Rossman fold protein, TIGR00730 family"/>
    <property type="match status" value="1"/>
</dbReference>
<dbReference type="Pfam" id="PF03641">
    <property type="entry name" value="Lysine_decarbox"/>
    <property type="match status" value="1"/>
</dbReference>
<dbReference type="Gene3D" id="3.40.50.450">
    <property type="match status" value="1"/>
</dbReference>
<organism evidence="4 5">
    <name type="scientific">Kushneria phosphatilytica</name>
    <dbReference type="NCBI Taxonomy" id="657387"/>
    <lineage>
        <taxon>Bacteria</taxon>
        <taxon>Pseudomonadati</taxon>
        <taxon>Pseudomonadota</taxon>
        <taxon>Gammaproteobacteria</taxon>
        <taxon>Oceanospirillales</taxon>
        <taxon>Halomonadaceae</taxon>
        <taxon>Kushneria</taxon>
    </lineage>
</organism>
<dbReference type="STRING" id="657387.BH688_08110"/>
<name>A0A1S1NVQ5_9GAMM</name>
<proteinExistence type="inferred from homology"/>
<dbReference type="OrthoDB" id="9801098at2"/>